<dbReference type="Pfam" id="PF00072">
    <property type="entry name" value="Response_reg"/>
    <property type="match status" value="1"/>
</dbReference>
<keyword evidence="6" id="KW-0808">Transferase</keyword>
<accession>A0A0M4D0A6</accession>
<reference evidence="6 7" key="1">
    <citation type="submission" date="2015-07" db="EMBL/GenBank/DDBJ databases">
        <title>Isolation and Genomic Characterization of a Novel Halophilic Metal-Reducing Deltaproteobacterium from the Deep Subsurface.</title>
        <authorList>
            <person name="Badalamenti J.P."/>
            <person name="Summers Z.M."/>
            <person name="Gralnick J.A."/>
            <person name="Bond D.R."/>
        </authorList>
    </citation>
    <scope>NUCLEOTIDE SEQUENCE [LARGE SCALE GENOMIC DNA]</scope>
    <source>
        <strain evidence="6 7">WTL</strain>
    </source>
</reference>
<name>A0A0M4D0A6_9BACT</name>
<dbReference type="OrthoDB" id="9780312at2"/>
<organism evidence="6 7">
    <name type="scientific">Desulfuromonas soudanensis</name>
    <dbReference type="NCBI Taxonomy" id="1603606"/>
    <lineage>
        <taxon>Bacteria</taxon>
        <taxon>Pseudomonadati</taxon>
        <taxon>Thermodesulfobacteriota</taxon>
        <taxon>Desulfuromonadia</taxon>
        <taxon>Desulfuromonadales</taxon>
        <taxon>Desulfuromonadaceae</taxon>
        <taxon>Desulfuromonas</taxon>
    </lineage>
</organism>
<evidence type="ECO:0000256" key="2">
    <source>
        <dbReference type="ARBA" id="ARBA00023012"/>
    </source>
</evidence>
<proteinExistence type="predicted"/>
<dbReference type="InterPro" id="IPR050595">
    <property type="entry name" value="Bact_response_regulator"/>
</dbReference>
<dbReference type="PROSITE" id="PS50110">
    <property type="entry name" value="RESPONSE_REGULATORY"/>
    <property type="match status" value="1"/>
</dbReference>
<dbReference type="STRING" id="1603606.DSOUD_1126"/>
<evidence type="ECO:0000313" key="6">
    <source>
        <dbReference type="EMBL" id="ALC15908.1"/>
    </source>
</evidence>
<dbReference type="SUPFAM" id="SSF52172">
    <property type="entry name" value="CheY-like"/>
    <property type="match status" value="1"/>
</dbReference>
<keyword evidence="7" id="KW-1185">Reference proteome</keyword>
<dbReference type="SMART" id="SM00448">
    <property type="entry name" value="REC"/>
    <property type="match status" value="1"/>
</dbReference>
<feature type="domain" description="Response regulatory" evidence="5">
    <location>
        <begin position="4"/>
        <end position="120"/>
    </location>
</feature>
<dbReference type="AlphaFoldDB" id="A0A0M4D0A6"/>
<dbReference type="KEGG" id="des:DSOUD_1126"/>
<evidence type="ECO:0000256" key="4">
    <source>
        <dbReference type="SAM" id="MobiDB-lite"/>
    </source>
</evidence>
<dbReference type="Gene3D" id="3.40.50.2300">
    <property type="match status" value="1"/>
</dbReference>
<dbReference type="RefSeq" id="WP_053550065.1">
    <property type="nucleotide sequence ID" value="NZ_CP010802.1"/>
</dbReference>
<dbReference type="PANTHER" id="PTHR44591:SF14">
    <property type="entry name" value="PROTEIN PILG"/>
    <property type="match status" value="1"/>
</dbReference>
<sequence length="440" mass="47062">MSKKLLLADDSITIQKVIGITFANEDYELTVVDNGDAALEKARILRPDLILADVFMPGKNGYELCAAIRQDPGLSHVPVLLLTGTFEPFDEGKARQAGATDWISKPFESQGLIDRVEKLLAATVAPAAAAVVSPSASVPPAAPAAEVEEEVWDDFAEPEEFSFEEVAAAPAEDLETDVEWATGFEPAADAAAAAEEDPWGSVSFGEEDLPSQEGSVPPSASEDLWAAPSEPVAGKDAVEEEESFVFEEEEETFSFADVAPSAPAPAAEWDEEDEVLALGDNDILEVEDLETTDTDFIFDEEEELLGTPAALGGAPVSEQKVTRAAEEEFVFGDEEPEWGGAADFGAEAAPEVVTPPRPAPAPPVASVPPAASVPPEAAVERQVREMSEEELSRIIERIAGTVIKRLAESILQQVAWEVVPDLAENLIKDELRRIRSDVQG</sequence>
<evidence type="ECO:0000313" key="7">
    <source>
        <dbReference type="Proteomes" id="UP000057158"/>
    </source>
</evidence>
<keyword evidence="2" id="KW-0902">Two-component regulatory system</keyword>
<feature type="region of interest" description="Disordered" evidence="4">
    <location>
        <begin position="189"/>
        <end position="224"/>
    </location>
</feature>
<dbReference type="PANTHER" id="PTHR44591">
    <property type="entry name" value="STRESS RESPONSE REGULATOR PROTEIN 1"/>
    <property type="match status" value="1"/>
</dbReference>
<feature type="compositionally biased region" description="Pro residues" evidence="4">
    <location>
        <begin position="353"/>
        <end position="366"/>
    </location>
</feature>
<dbReference type="GO" id="GO:0016301">
    <property type="term" value="F:kinase activity"/>
    <property type="evidence" value="ECO:0007669"/>
    <property type="project" value="UniProtKB-KW"/>
</dbReference>
<feature type="modified residue" description="4-aspartylphosphate" evidence="3">
    <location>
        <position position="53"/>
    </location>
</feature>
<dbReference type="Proteomes" id="UP000057158">
    <property type="component" value="Chromosome"/>
</dbReference>
<dbReference type="InterPro" id="IPR011006">
    <property type="entry name" value="CheY-like_superfamily"/>
</dbReference>
<dbReference type="GO" id="GO:0000160">
    <property type="term" value="P:phosphorelay signal transduction system"/>
    <property type="evidence" value="ECO:0007669"/>
    <property type="project" value="UniProtKB-KW"/>
</dbReference>
<evidence type="ECO:0000256" key="3">
    <source>
        <dbReference type="PROSITE-ProRule" id="PRU00169"/>
    </source>
</evidence>
<feature type="compositionally biased region" description="Low complexity" evidence="4">
    <location>
        <begin position="367"/>
        <end position="377"/>
    </location>
</feature>
<dbReference type="InterPro" id="IPR001789">
    <property type="entry name" value="Sig_transdc_resp-reg_receiver"/>
</dbReference>
<keyword evidence="1 3" id="KW-0597">Phosphoprotein</keyword>
<dbReference type="PATRIC" id="fig|1603606.3.peg.1231"/>
<feature type="region of interest" description="Disordered" evidence="4">
    <location>
        <begin position="351"/>
        <end position="379"/>
    </location>
</feature>
<dbReference type="EMBL" id="CP010802">
    <property type="protein sequence ID" value="ALC15908.1"/>
    <property type="molecule type" value="Genomic_DNA"/>
</dbReference>
<gene>
    <name evidence="6" type="ORF">DSOUD_1126</name>
</gene>
<protein>
    <submittedName>
        <fullName evidence="6">Putative histidine kinase</fullName>
    </submittedName>
</protein>
<evidence type="ECO:0000259" key="5">
    <source>
        <dbReference type="PROSITE" id="PS50110"/>
    </source>
</evidence>
<evidence type="ECO:0000256" key="1">
    <source>
        <dbReference type="ARBA" id="ARBA00022553"/>
    </source>
</evidence>
<keyword evidence="6" id="KW-0418">Kinase</keyword>